<keyword evidence="5" id="KW-0328">Glycosyltransferase</keyword>
<organism evidence="5 6">
    <name type="scientific">Nocardioides turkmenicus</name>
    <dbReference type="NCBI Taxonomy" id="2711220"/>
    <lineage>
        <taxon>Bacteria</taxon>
        <taxon>Bacillati</taxon>
        <taxon>Actinomycetota</taxon>
        <taxon>Actinomycetes</taxon>
        <taxon>Propionibacteriales</taxon>
        <taxon>Nocardioidaceae</taxon>
        <taxon>Nocardioides</taxon>
    </lineage>
</organism>
<gene>
    <name evidence="5" type="ORF">G5C66_10330</name>
</gene>
<comment type="caution">
    <text evidence="5">The sequence shown here is derived from an EMBL/GenBank/DDBJ whole genome shotgun (WGS) entry which is preliminary data.</text>
</comment>
<feature type="domain" description="Cysteine protease StiP N-terminal" evidence="1">
    <location>
        <begin position="476"/>
        <end position="682"/>
    </location>
</feature>
<evidence type="ECO:0000259" key="1">
    <source>
        <dbReference type="Pfam" id="PF11202"/>
    </source>
</evidence>
<feature type="domain" description="Orotate phosphoribosyltransferase-like" evidence="4">
    <location>
        <begin position="38"/>
        <end position="221"/>
    </location>
</feature>
<feature type="domain" description="PELOTA RNA-binding" evidence="3">
    <location>
        <begin position="709"/>
        <end position="788"/>
    </location>
</feature>
<dbReference type="AlphaFoldDB" id="A0A6M1R312"/>
<evidence type="ECO:0000313" key="6">
    <source>
        <dbReference type="Proteomes" id="UP000483261"/>
    </source>
</evidence>
<feature type="domain" description="TRSP" evidence="2">
    <location>
        <begin position="271"/>
        <end position="412"/>
    </location>
</feature>
<sequence>MSPVRDEASGWSGTWVAERLGVRLRTTDAPSGMMITDLVGLAVRRNPRRAQLLVSSVLGKHVPTDPRLVTDAGLRLAAKARAAVTGDAVVLGYAETATALGHLVADGLGAPYLHSTRRVVDGLESVADFFEEHSHAAAHRLLPADPAFLARGETLVLVDDEVITGKTIVSTIRALHKKFPHKHYVVATLVDLRSEADRGRMERSVKRLRATLDVVSLASGEIELPEDLADNGNRLIDTVENLRQVAGVDPARRPRGEVVQVVATWPRAVPEGGRHGFASSAAGSYESAVTVTAAAIAGRIPDGPVHVLGTEELMYAPLRIASALADRRAAEGRRHEITFSTTTRSPVLDVDDPGYAIRTALTFPAHDDPADGDGPRYAYNLREGSFEAIVLVVDEPADTPALHEEGGLVDQLSRMAPRVVVVTIPAFTPEPRHDQPARQLPSPLHGPAFGSYERDDVAWLLTDLSSEETETSAGESEQEHPELFDEALSASAQRVAYAVGLVTEHVLARRGQEAVLVSLAPAGTPIGVLMRRWAQRVHGLDLPHYAISLIHGRGIDQTALAYLAAHHDPARVMFVDGWTGTGAVTRELAAAVEKANSTLDAHLSSPFSPELAALADPGRSVAIHGTREDYLIPSACLGPTVSGLVSRPVIDDDRVGPNDFHGAVSRADLAASDLSKKFVDTVAARFPIVRTKVMLDLEAHLGGDHTPTWAGWDAVEDAAERFGNGDVGLVVAGVGDTLRLLLHGEPATILVNPARDADLGLVRRLAQERGVPLERVSDMPYSCIGLLRA</sequence>
<dbReference type="InterPro" id="IPR041688">
    <property type="entry name" value="PRTase_2"/>
</dbReference>
<keyword evidence="6" id="KW-1185">Reference proteome</keyword>
<protein>
    <submittedName>
        <fullName evidence="5">Phosphoribosyltransferase</fullName>
    </submittedName>
</protein>
<dbReference type="InterPro" id="IPR000836">
    <property type="entry name" value="PRTase_dom"/>
</dbReference>
<dbReference type="CDD" id="cd06223">
    <property type="entry name" value="PRTases_typeI"/>
    <property type="match status" value="1"/>
</dbReference>
<dbReference type="InterPro" id="IPR028157">
    <property type="entry name" value="PELOTA_dom"/>
</dbReference>
<dbReference type="GO" id="GO:0016757">
    <property type="term" value="F:glycosyltransferase activity"/>
    <property type="evidence" value="ECO:0007669"/>
    <property type="project" value="UniProtKB-KW"/>
</dbReference>
<dbReference type="Pfam" id="PF15608">
    <property type="entry name" value="PELOTA_1"/>
    <property type="match status" value="1"/>
</dbReference>
<evidence type="ECO:0000259" key="4">
    <source>
        <dbReference type="Pfam" id="PF15609"/>
    </source>
</evidence>
<dbReference type="InterPro" id="IPR022537">
    <property type="entry name" value="TRSP_dom"/>
</dbReference>
<dbReference type="Pfam" id="PF12500">
    <property type="entry name" value="TRSP"/>
    <property type="match status" value="1"/>
</dbReference>
<evidence type="ECO:0000313" key="5">
    <source>
        <dbReference type="EMBL" id="NGN93131.1"/>
    </source>
</evidence>
<dbReference type="Proteomes" id="UP000483261">
    <property type="component" value="Unassembled WGS sequence"/>
</dbReference>
<dbReference type="Gene3D" id="3.40.50.2020">
    <property type="match status" value="1"/>
</dbReference>
<dbReference type="Pfam" id="PF11202">
    <property type="entry name" value="StiP"/>
    <property type="match status" value="1"/>
</dbReference>
<name>A0A6M1R312_9ACTN</name>
<evidence type="ECO:0000259" key="3">
    <source>
        <dbReference type="Pfam" id="PF15608"/>
    </source>
</evidence>
<dbReference type="InterPro" id="IPR029057">
    <property type="entry name" value="PRTase-like"/>
</dbReference>
<proteinExistence type="predicted"/>
<reference evidence="5 6" key="1">
    <citation type="submission" date="2020-02" db="EMBL/GenBank/DDBJ databases">
        <title>Whole-genome analyses of novel actinobacteria.</title>
        <authorList>
            <person name="Sahin N."/>
        </authorList>
    </citation>
    <scope>NUCLEOTIDE SEQUENCE [LARGE SCALE GENOMIC DNA]</scope>
    <source>
        <strain evidence="5 6">KC13</strain>
    </source>
</reference>
<keyword evidence="5" id="KW-0808">Transferase</keyword>
<evidence type="ECO:0000259" key="2">
    <source>
        <dbReference type="Pfam" id="PF12500"/>
    </source>
</evidence>
<dbReference type="EMBL" id="JAALAA010000007">
    <property type="protein sequence ID" value="NGN93131.1"/>
    <property type="molecule type" value="Genomic_DNA"/>
</dbReference>
<accession>A0A6M1R312</accession>
<dbReference type="InterPro" id="IPR011215">
    <property type="entry name" value="StiP_N"/>
</dbReference>
<dbReference type="Pfam" id="PF15609">
    <property type="entry name" value="PRTase_2"/>
    <property type="match status" value="1"/>
</dbReference>
<dbReference type="SUPFAM" id="SSF53271">
    <property type="entry name" value="PRTase-like"/>
    <property type="match status" value="1"/>
</dbReference>